<dbReference type="PROSITE" id="PS51740">
    <property type="entry name" value="SPOVT_ABRB"/>
    <property type="match status" value="2"/>
</dbReference>
<evidence type="ECO:0000256" key="4">
    <source>
        <dbReference type="ARBA" id="ARBA00023015"/>
    </source>
</evidence>
<evidence type="ECO:0000256" key="6">
    <source>
        <dbReference type="ARBA" id="ARBA00023163"/>
    </source>
</evidence>
<keyword evidence="10" id="KW-1185">Reference proteome</keyword>
<evidence type="ECO:0000256" key="7">
    <source>
        <dbReference type="HAMAP-Rule" id="MF_01008"/>
    </source>
</evidence>
<dbReference type="Pfam" id="PF02381">
    <property type="entry name" value="MraZ"/>
    <property type="match status" value="2"/>
</dbReference>
<dbReference type="GO" id="GO:0009295">
    <property type="term" value="C:nucleoid"/>
    <property type="evidence" value="ECO:0007669"/>
    <property type="project" value="UniProtKB-SubCell"/>
</dbReference>
<dbReference type="GO" id="GO:0000976">
    <property type="term" value="F:transcription cis-regulatory region binding"/>
    <property type="evidence" value="ECO:0007669"/>
    <property type="project" value="TreeGrafter"/>
</dbReference>
<dbReference type="Gene3D" id="3.40.1550.20">
    <property type="entry name" value="Transcriptional regulator MraZ domain"/>
    <property type="match status" value="1"/>
</dbReference>
<comment type="similarity">
    <text evidence="7">Belongs to the MraZ family.</text>
</comment>
<evidence type="ECO:0000256" key="5">
    <source>
        <dbReference type="ARBA" id="ARBA00023125"/>
    </source>
</evidence>
<organism evidence="9 10">
    <name type="scientific">Geothermobacter ehrlichii</name>
    <dbReference type="NCBI Taxonomy" id="213224"/>
    <lineage>
        <taxon>Bacteria</taxon>
        <taxon>Pseudomonadati</taxon>
        <taxon>Thermodesulfobacteriota</taxon>
        <taxon>Desulfuromonadia</taxon>
        <taxon>Desulfuromonadales</taxon>
        <taxon>Geothermobacteraceae</taxon>
        <taxon>Geothermobacter</taxon>
    </lineage>
</organism>
<dbReference type="Proteomes" id="UP000324159">
    <property type="component" value="Unassembled WGS sequence"/>
</dbReference>
<dbReference type="GO" id="GO:2000143">
    <property type="term" value="P:negative regulation of DNA-templated transcription initiation"/>
    <property type="evidence" value="ECO:0007669"/>
    <property type="project" value="TreeGrafter"/>
</dbReference>
<dbReference type="PANTHER" id="PTHR34701">
    <property type="entry name" value="TRANSCRIPTIONAL REGULATOR MRAZ"/>
    <property type="match status" value="1"/>
</dbReference>
<evidence type="ECO:0000259" key="8">
    <source>
        <dbReference type="PROSITE" id="PS51740"/>
    </source>
</evidence>
<evidence type="ECO:0000256" key="2">
    <source>
        <dbReference type="ARBA" id="ARBA00022490"/>
    </source>
</evidence>
<dbReference type="InterPro" id="IPR007159">
    <property type="entry name" value="SpoVT-AbrB_dom"/>
</dbReference>
<keyword evidence="6 7" id="KW-0804">Transcription</keyword>
<dbReference type="OrthoDB" id="9807753at2"/>
<dbReference type="GO" id="GO:0003700">
    <property type="term" value="F:DNA-binding transcription factor activity"/>
    <property type="evidence" value="ECO:0007669"/>
    <property type="project" value="UniProtKB-UniRule"/>
</dbReference>
<keyword evidence="5 7" id="KW-0238">DNA-binding</keyword>
<evidence type="ECO:0000256" key="1">
    <source>
        <dbReference type="ARBA" id="ARBA00013860"/>
    </source>
</evidence>
<protein>
    <recommendedName>
        <fullName evidence="1 7">Transcriptional regulator MraZ</fullName>
    </recommendedName>
</protein>
<comment type="subcellular location">
    <subcellularLocation>
        <location evidence="7">Cytoplasm</location>
        <location evidence="7">Nucleoid</location>
    </subcellularLocation>
</comment>
<dbReference type="CDD" id="cd16320">
    <property type="entry name" value="MraZ_N"/>
    <property type="match status" value="1"/>
</dbReference>
<proteinExistence type="inferred from homology"/>
<dbReference type="InterPro" id="IPR038619">
    <property type="entry name" value="MraZ_sf"/>
</dbReference>
<sequence length="151" mass="17152">MVNFTGKYFNSIDAKGRAIIPARFREELARAYDDDRLVVTEGDGGLDCYPVPQWKEIVARIDALEPGQFKDDLYMTTVSPAIECSFDRQGRIQLTPALREHAGLVGETREFVAIGVSNKIRIMTRQQHADQRAQAQERLRQNPQARYNLGL</sequence>
<keyword evidence="3" id="KW-0677">Repeat</keyword>
<dbReference type="CDD" id="cd16321">
    <property type="entry name" value="MraZ_C"/>
    <property type="match status" value="1"/>
</dbReference>
<dbReference type="RefSeq" id="WP_148896899.1">
    <property type="nucleotide sequence ID" value="NZ_VNIB01000015.1"/>
</dbReference>
<reference evidence="9 10" key="1">
    <citation type="submission" date="2019-07" db="EMBL/GenBank/DDBJ databases">
        <title>Genomic Encyclopedia of Type Strains, Phase IV (KMG-IV): sequencing the most valuable type-strain genomes for metagenomic binning, comparative biology and taxonomic classification.</title>
        <authorList>
            <person name="Goeker M."/>
        </authorList>
    </citation>
    <scope>NUCLEOTIDE SEQUENCE [LARGE SCALE GENOMIC DNA]</scope>
    <source>
        <strain evidence="9 10">SS015</strain>
    </source>
</reference>
<feature type="domain" description="SpoVT-AbrB" evidence="8">
    <location>
        <begin position="81"/>
        <end position="128"/>
    </location>
</feature>
<accession>A0A5D3WF42</accession>
<dbReference type="InterPro" id="IPR035644">
    <property type="entry name" value="MraZ_C"/>
</dbReference>
<keyword evidence="2 7" id="KW-0963">Cytoplasm</keyword>
<dbReference type="EMBL" id="VNIB01000015">
    <property type="protein sequence ID" value="TYO96085.1"/>
    <property type="molecule type" value="Genomic_DNA"/>
</dbReference>
<dbReference type="InterPro" id="IPR037914">
    <property type="entry name" value="SpoVT-AbrB_sf"/>
</dbReference>
<keyword evidence="4 7" id="KW-0805">Transcription regulation</keyword>
<dbReference type="InterPro" id="IPR020603">
    <property type="entry name" value="MraZ_dom"/>
</dbReference>
<name>A0A5D3WF42_9BACT</name>
<dbReference type="InterPro" id="IPR003444">
    <property type="entry name" value="MraZ"/>
</dbReference>
<dbReference type="AlphaFoldDB" id="A0A5D3WF42"/>
<dbReference type="SUPFAM" id="SSF89447">
    <property type="entry name" value="AbrB/MazE/MraZ-like"/>
    <property type="match status" value="1"/>
</dbReference>
<dbReference type="GO" id="GO:0005737">
    <property type="term" value="C:cytoplasm"/>
    <property type="evidence" value="ECO:0007669"/>
    <property type="project" value="UniProtKB-UniRule"/>
</dbReference>
<evidence type="ECO:0000313" key="9">
    <source>
        <dbReference type="EMBL" id="TYO96085.1"/>
    </source>
</evidence>
<dbReference type="HAMAP" id="MF_01008">
    <property type="entry name" value="MraZ"/>
    <property type="match status" value="1"/>
</dbReference>
<gene>
    <name evidence="7" type="primary">mraZ</name>
    <name evidence="9" type="ORF">EDC39_11531</name>
</gene>
<comment type="subunit">
    <text evidence="7">Forms oligomers.</text>
</comment>
<evidence type="ECO:0000313" key="10">
    <source>
        <dbReference type="Proteomes" id="UP000324159"/>
    </source>
</evidence>
<dbReference type="InterPro" id="IPR035642">
    <property type="entry name" value="MraZ_N"/>
</dbReference>
<evidence type="ECO:0000256" key="3">
    <source>
        <dbReference type="ARBA" id="ARBA00022737"/>
    </source>
</evidence>
<dbReference type="PANTHER" id="PTHR34701:SF1">
    <property type="entry name" value="TRANSCRIPTIONAL REGULATOR MRAZ"/>
    <property type="match status" value="1"/>
</dbReference>
<feature type="domain" description="SpoVT-AbrB" evidence="8">
    <location>
        <begin position="7"/>
        <end position="53"/>
    </location>
</feature>
<comment type="caution">
    <text evidence="9">The sequence shown here is derived from an EMBL/GenBank/DDBJ whole genome shotgun (WGS) entry which is preliminary data.</text>
</comment>